<dbReference type="Proteomes" id="UP001159405">
    <property type="component" value="Unassembled WGS sequence"/>
</dbReference>
<keyword evidence="2" id="KW-0238">DNA-binding</keyword>
<comment type="caution">
    <text evidence="8">The sequence shown here is derived from an EMBL/GenBank/DDBJ whole genome shotgun (WGS) entry which is preliminary data.</text>
</comment>
<evidence type="ECO:0000313" key="8">
    <source>
        <dbReference type="EMBL" id="CAH3173441.1"/>
    </source>
</evidence>
<evidence type="ECO:0000256" key="3">
    <source>
        <dbReference type="ARBA" id="ARBA00023235"/>
    </source>
</evidence>
<evidence type="ECO:0000256" key="5">
    <source>
        <dbReference type="ARBA" id="ARBA00034808"/>
    </source>
</evidence>
<keyword evidence="3" id="KW-0413">Isomerase</keyword>
<dbReference type="PANTHER" id="PTHR13710">
    <property type="entry name" value="DNA HELICASE RECQ FAMILY MEMBER"/>
    <property type="match status" value="1"/>
</dbReference>
<evidence type="ECO:0000256" key="4">
    <source>
        <dbReference type="ARBA" id="ARBA00034617"/>
    </source>
</evidence>
<evidence type="ECO:0000313" key="9">
    <source>
        <dbReference type="Proteomes" id="UP001159405"/>
    </source>
</evidence>
<dbReference type="InterPro" id="IPR027417">
    <property type="entry name" value="P-loop_NTPase"/>
</dbReference>
<evidence type="ECO:0000259" key="7">
    <source>
        <dbReference type="Pfam" id="PF00271"/>
    </source>
</evidence>
<accession>A0ABN8R3R8</accession>
<sequence>MAIVLPSVLSLNFNSVLEESLGIGAAWNVASTCLDAFSCDKGTPVGALTGTADPTTRETIKKVLNLSENAEAIYVSPNRLNLRFSVQKLKKEQQLRKLDGLVDLVKKEEIITPKTIVFCNAMDEIAVILNHLMSQLGKKVFFPNCSPVKDNCLIGIYHSNSWQSSKDRVMEQFKSCSVKRVIIATTALCMGVNFPDV</sequence>
<organism evidence="8 9">
    <name type="scientific">Porites lobata</name>
    <dbReference type="NCBI Taxonomy" id="104759"/>
    <lineage>
        <taxon>Eukaryota</taxon>
        <taxon>Metazoa</taxon>
        <taxon>Cnidaria</taxon>
        <taxon>Anthozoa</taxon>
        <taxon>Hexacorallia</taxon>
        <taxon>Scleractinia</taxon>
        <taxon>Fungiina</taxon>
        <taxon>Poritidae</taxon>
        <taxon>Porites</taxon>
    </lineage>
</organism>
<protein>
    <recommendedName>
        <fullName evidence="5">DNA 3'-5' helicase</fullName>
        <ecNumber evidence="5">5.6.2.4</ecNumber>
    </recommendedName>
    <alternativeName>
        <fullName evidence="6">DNA 3'-5' helicase Q1</fullName>
    </alternativeName>
</protein>
<gene>
    <name evidence="8" type="ORF">PLOB_00014107</name>
</gene>
<reference evidence="8 9" key="1">
    <citation type="submission" date="2022-05" db="EMBL/GenBank/DDBJ databases">
        <authorList>
            <consortium name="Genoscope - CEA"/>
            <person name="William W."/>
        </authorList>
    </citation>
    <scope>NUCLEOTIDE SEQUENCE [LARGE SCALE GENOMIC DNA]</scope>
</reference>
<dbReference type="EC" id="5.6.2.4" evidence="5"/>
<dbReference type="PANTHER" id="PTHR13710:SF105">
    <property type="entry name" value="ATP-DEPENDENT DNA HELICASE Q1"/>
    <property type="match status" value="1"/>
</dbReference>
<keyword evidence="9" id="KW-1185">Reference proteome</keyword>
<dbReference type="SUPFAM" id="SSF52540">
    <property type="entry name" value="P-loop containing nucleoside triphosphate hydrolases"/>
    <property type="match status" value="1"/>
</dbReference>
<comment type="catalytic activity">
    <reaction evidence="4">
        <text>Couples ATP hydrolysis with the unwinding of duplex DNA by translocating in the 3'-5' direction.</text>
        <dbReference type="EC" id="5.6.2.4"/>
    </reaction>
</comment>
<dbReference type="Gene3D" id="3.40.50.300">
    <property type="entry name" value="P-loop containing nucleotide triphosphate hydrolases"/>
    <property type="match status" value="1"/>
</dbReference>
<dbReference type="EMBL" id="CALNXK010000181">
    <property type="protein sequence ID" value="CAH3173441.1"/>
    <property type="molecule type" value="Genomic_DNA"/>
</dbReference>
<dbReference type="InterPro" id="IPR001650">
    <property type="entry name" value="Helicase_C-like"/>
</dbReference>
<evidence type="ECO:0000256" key="1">
    <source>
        <dbReference type="ARBA" id="ARBA00005446"/>
    </source>
</evidence>
<feature type="domain" description="Helicase C-terminal" evidence="7">
    <location>
        <begin position="97"/>
        <end position="197"/>
    </location>
</feature>
<name>A0ABN8R3R8_9CNID</name>
<evidence type="ECO:0000256" key="2">
    <source>
        <dbReference type="ARBA" id="ARBA00023125"/>
    </source>
</evidence>
<evidence type="ECO:0000256" key="6">
    <source>
        <dbReference type="ARBA" id="ARBA00044566"/>
    </source>
</evidence>
<proteinExistence type="inferred from homology"/>
<dbReference type="Pfam" id="PF00271">
    <property type="entry name" value="Helicase_C"/>
    <property type="match status" value="1"/>
</dbReference>
<comment type="similarity">
    <text evidence="1">Belongs to the helicase family. RecQ subfamily.</text>
</comment>